<dbReference type="KEGG" id="lua:D4A81_02545"/>
<proteinExistence type="predicted"/>
<dbReference type="RefSeq" id="WP_111525763.1">
    <property type="nucleotide sequence ID" value="NZ_CP032364.1"/>
</dbReference>
<keyword evidence="2" id="KW-1185">Reference proteome</keyword>
<dbReference type="OrthoDB" id="9963425at2"/>
<dbReference type="Proteomes" id="UP000265562">
    <property type="component" value="Chromosome"/>
</dbReference>
<name>A0A385PZT5_9FIRM</name>
<sequence length="122" mass="13624">MKNIKKLIIILMAILSFSTMTAFAEEFGNVGSITNQTIEDGSDWIIVNPGESGRGIIIQDENKNPVLTVDRYGAIYIKGKLFINDKEYTDSFKGAFTPINGFIYSLLAVSLLLHIVSFMRKK</sequence>
<dbReference type="EMBL" id="CP032364">
    <property type="protein sequence ID" value="AYA98904.1"/>
    <property type="molecule type" value="Genomic_DNA"/>
</dbReference>
<accession>A0A385PZT5</accession>
<gene>
    <name evidence="1" type="ORF">D4A81_02545</name>
</gene>
<reference evidence="1 2" key="1">
    <citation type="submission" date="2018-09" db="EMBL/GenBank/DDBJ databases">
        <title>Genome sequencing of Lachnoanaerobaculum umeaense DSM 23576.</title>
        <authorList>
            <person name="Kook J.-K."/>
            <person name="Park S.-N."/>
            <person name="Lim Y.K."/>
        </authorList>
    </citation>
    <scope>NUCLEOTIDE SEQUENCE [LARGE SCALE GENOMIC DNA]</scope>
    <source>
        <strain evidence="2">DSM 23576 \ CCUG 58757</strain>
    </source>
</reference>
<protein>
    <submittedName>
        <fullName evidence="1">Uncharacterized protein</fullName>
    </submittedName>
</protein>
<evidence type="ECO:0000313" key="2">
    <source>
        <dbReference type="Proteomes" id="UP000265562"/>
    </source>
</evidence>
<dbReference type="AlphaFoldDB" id="A0A385PZT5"/>
<organism evidence="1 2">
    <name type="scientific">Lachnoanaerobaculum umeaense</name>
    <dbReference type="NCBI Taxonomy" id="617123"/>
    <lineage>
        <taxon>Bacteria</taxon>
        <taxon>Bacillati</taxon>
        <taxon>Bacillota</taxon>
        <taxon>Clostridia</taxon>
        <taxon>Lachnospirales</taxon>
        <taxon>Lachnospiraceae</taxon>
        <taxon>Lachnoanaerobaculum</taxon>
    </lineage>
</organism>
<evidence type="ECO:0000313" key="1">
    <source>
        <dbReference type="EMBL" id="AYA98904.1"/>
    </source>
</evidence>